<dbReference type="RefSeq" id="WP_158535183.1">
    <property type="nucleotide sequence ID" value="NZ_CAWNWM010000027.1"/>
</dbReference>
<evidence type="ECO:0000259" key="3">
    <source>
        <dbReference type="SMART" id="SM00470"/>
    </source>
</evidence>
<comment type="caution">
    <text evidence="4">The sequence shown here is derived from an EMBL/GenBank/DDBJ whole genome shotgun (WGS) entry which is preliminary data.</text>
</comment>
<dbReference type="SUPFAM" id="SSF110849">
    <property type="entry name" value="ParB/Sulfiredoxin"/>
    <property type="match status" value="1"/>
</dbReference>
<dbReference type="InterPro" id="IPR036086">
    <property type="entry name" value="ParB/Sulfiredoxin_sf"/>
</dbReference>
<feature type="domain" description="ParB-like N-terminal" evidence="3">
    <location>
        <begin position="43"/>
        <end position="135"/>
    </location>
</feature>
<dbReference type="PANTHER" id="PTHR33375:SF1">
    <property type="entry name" value="CHROMOSOME-PARTITIONING PROTEIN PARB-RELATED"/>
    <property type="match status" value="1"/>
</dbReference>
<dbReference type="PANTHER" id="PTHR33375">
    <property type="entry name" value="CHROMOSOME-PARTITIONING PROTEIN PARB-RELATED"/>
    <property type="match status" value="1"/>
</dbReference>
<evidence type="ECO:0000256" key="1">
    <source>
        <dbReference type="ARBA" id="ARBA00006295"/>
    </source>
</evidence>
<evidence type="ECO:0000256" key="2">
    <source>
        <dbReference type="ARBA" id="ARBA00022829"/>
    </source>
</evidence>
<dbReference type="InterPro" id="IPR003115">
    <property type="entry name" value="ParB_N"/>
</dbReference>
<evidence type="ECO:0000313" key="5">
    <source>
        <dbReference type="Proteomes" id="UP000248857"/>
    </source>
</evidence>
<dbReference type="Proteomes" id="UP000248857">
    <property type="component" value="Unassembled WGS sequence"/>
</dbReference>
<reference evidence="4 5" key="1">
    <citation type="journal article" date="2018" name="Sci. Rep.">
        <title>A novel species of the marine cyanobacterium Acaryochloris with a unique pigment content and lifestyle.</title>
        <authorList>
            <person name="Partensky F."/>
            <person name="Six C."/>
            <person name="Ratin M."/>
            <person name="Garczarek L."/>
            <person name="Vaulot D."/>
            <person name="Probert I."/>
            <person name="Calteau A."/>
            <person name="Gourvil P."/>
            <person name="Marie D."/>
            <person name="Grebert T."/>
            <person name="Bouchier C."/>
            <person name="Le Panse S."/>
            <person name="Gachenot M."/>
            <person name="Rodriguez F."/>
            <person name="Garrido J.L."/>
        </authorList>
    </citation>
    <scope>NUCLEOTIDE SEQUENCE [LARGE SCALE GENOMIC DNA]</scope>
    <source>
        <strain evidence="4 5">RCC1774</strain>
    </source>
</reference>
<dbReference type="NCBIfam" id="TIGR00180">
    <property type="entry name" value="parB_part"/>
    <property type="match status" value="1"/>
</dbReference>
<gene>
    <name evidence="4" type="primary">spo0C_3</name>
    <name evidence="4" type="ORF">C1752_08960</name>
</gene>
<dbReference type="AlphaFoldDB" id="A0A2W1J9W4"/>
<dbReference type="GO" id="GO:0003677">
    <property type="term" value="F:DNA binding"/>
    <property type="evidence" value="ECO:0007669"/>
    <property type="project" value="InterPro"/>
</dbReference>
<keyword evidence="5" id="KW-1185">Reference proteome</keyword>
<dbReference type="Pfam" id="PF02195">
    <property type="entry name" value="ParB_N"/>
    <property type="match status" value="1"/>
</dbReference>
<evidence type="ECO:0000313" key="4">
    <source>
        <dbReference type="EMBL" id="PZD70818.1"/>
    </source>
</evidence>
<dbReference type="InterPro" id="IPR041468">
    <property type="entry name" value="HTH_ParB/Spo0J"/>
</dbReference>
<proteinExistence type="inferred from homology"/>
<dbReference type="GO" id="GO:0007059">
    <property type="term" value="P:chromosome segregation"/>
    <property type="evidence" value="ECO:0007669"/>
    <property type="project" value="UniProtKB-KW"/>
</dbReference>
<dbReference type="Pfam" id="PF17762">
    <property type="entry name" value="HTH_ParB"/>
    <property type="match status" value="1"/>
</dbReference>
<dbReference type="InterPro" id="IPR004437">
    <property type="entry name" value="ParB/RepB/Spo0J"/>
</dbReference>
<keyword evidence="2" id="KW-0159">Chromosome partition</keyword>
<dbReference type="EMBL" id="PQWO01000027">
    <property type="protein sequence ID" value="PZD70818.1"/>
    <property type="molecule type" value="Genomic_DNA"/>
</dbReference>
<accession>A0A2W1J9W4</accession>
<organism evidence="4 5">
    <name type="scientific">Acaryochloris thomasi RCC1774</name>
    <dbReference type="NCBI Taxonomy" id="1764569"/>
    <lineage>
        <taxon>Bacteria</taxon>
        <taxon>Bacillati</taxon>
        <taxon>Cyanobacteriota</taxon>
        <taxon>Cyanophyceae</taxon>
        <taxon>Acaryochloridales</taxon>
        <taxon>Acaryochloridaceae</taxon>
        <taxon>Acaryochloris</taxon>
        <taxon>Acaryochloris thomasi</taxon>
    </lineage>
</organism>
<dbReference type="GO" id="GO:0005694">
    <property type="term" value="C:chromosome"/>
    <property type="evidence" value="ECO:0007669"/>
    <property type="project" value="TreeGrafter"/>
</dbReference>
<protein>
    <submittedName>
        <fullName evidence="4">Chromosome-partitioning protein Spo0J</fullName>
    </submittedName>
</protein>
<dbReference type="SMART" id="SM00470">
    <property type="entry name" value="ParB"/>
    <property type="match status" value="1"/>
</dbReference>
<dbReference type="Gene3D" id="3.90.1530.30">
    <property type="match status" value="1"/>
</dbReference>
<name>A0A2W1J9W4_9CYAN</name>
<dbReference type="Gene3D" id="1.10.10.2830">
    <property type="match status" value="1"/>
</dbReference>
<sequence length="327" mass="36832">MAKRRSLTLQREKHTEEALENFVLNDGFLNRDGLPAWSQSPTLEIELEKILLPDFQLRLYYDRIKIEQIKATIQAVGIKEPLLLRPTSEASDHFELIAGSQRRLAAAELGLTTVPVKVDEVDDFTALKIAIIENEARSDINPFERTRGIIQLLSVGLDKDTDEVAHALTSLFNAENRGGDNNVIITAKQREFIISVFEELGLNWKSFVANKLQLINLPNDVIAFLEAGKLSYTKAIRIARVKNEAERKALLKSAVDEKLTVKEIQNLIITSTKNNANNNSVVLRDRARSILKKATSPKLLKDKRIRRKVESLTNQLESLILESESSA</sequence>
<dbReference type="OrthoDB" id="9802051at2"/>
<dbReference type="InterPro" id="IPR050336">
    <property type="entry name" value="Chromosome_partition/occlusion"/>
</dbReference>
<dbReference type="SUPFAM" id="SSF109709">
    <property type="entry name" value="KorB DNA-binding domain-like"/>
    <property type="match status" value="1"/>
</dbReference>
<comment type="similarity">
    <text evidence="1">Belongs to the ParB family.</text>
</comment>